<dbReference type="AlphaFoldDB" id="A0A8T2RS39"/>
<gene>
    <name evidence="2" type="ORF">KP509_25G040200</name>
</gene>
<evidence type="ECO:0000256" key="1">
    <source>
        <dbReference type="SAM" id="MobiDB-lite"/>
    </source>
</evidence>
<reference evidence="2" key="1">
    <citation type="submission" date="2021-08" db="EMBL/GenBank/DDBJ databases">
        <title>WGS assembly of Ceratopteris richardii.</title>
        <authorList>
            <person name="Marchant D.B."/>
            <person name="Chen G."/>
            <person name="Jenkins J."/>
            <person name="Shu S."/>
            <person name="Leebens-Mack J."/>
            <person name="Grimwood J."/>
            <person name="Schmutz J."/>
            <person name="Soltis P."/>
            <person name="Soltis D."/>
            <person name="Chen Z.-H."/>
        </authorList>
    </citation>
    <scope>NUCLEOTIDE SEQUENCE</scope>
    <source>
        <strain evidence="2">Whitten #5841</strain>
        <tissue evidence="2">Leaf</tissue>
    </source>
</reference>
<accession>A0A8T2RS39</accession>
<dbReference type="PANTHER" id="PTHR37722:SF2">
    <property type="entry name" value="OS01G0167700 PROTEIN"/>
    <property type="match status" value="1"/>
</dbReference>
<proteinExistence type="predicted"/>
<dbReference type="EMBL" id="CM035430">
    <property type="protein sequence ID" value="KAH7298375.1"/>
    <property type="molecule type" value="Genomic_DNA"/>
</dbReference>
<dbReference type="PANTHER" id="PTHR37722">
    <property type="entry name" value="OS01G0167700 PROTEIN"/>
    <property type="match status" value="1"/>
</dbReference>
<organism evidence="2 3">
    <name type="scientific">Ceratopteris richardii</name>
    <name type="common">Triangle waterfern</name>
    <dbReference type="NCBI Taxonomy" id="49495"/>
    <lineage>
        <taxon>Eukaryota</taxon>
        <taxon>Viridiplantae</taxon>
        <taxon>Streptophyta</taxon>
        <taxon>Embryophyta</taxon>
        <taxon>Tracheophyta</taxon>
        <taxon>Polypodiopsida</taxon>
        <taxon>Polypodiidae</taxon>
        <taxon>Polypodiales</taxon>
        <taxon>Pteridineae</taxon>
        <taxon>Pteridaceae</taxon>
        <taxon>Parkerioideae</taxon>
        <taxon>Ceratopteris</taxon>
    </lineage>
</organism>
<comment type="caution">
    <text evidence="2">The sequence shown here is derived from an EMBL/GenBank/DDBJ whole genome shotgun (WGS) entry which is preliminary data.</text>
</comment>
<protein>
    <submittedName>
        <fullName evidence="2">Uncharacterized protein</fullName>
    </submittedName>
</protein>
<evidence type="ECO:0000313" key="3">
    <source>
        <dbReference type="Proteomes" id="UP000825935"/>
    </source>
</evidence>
<evidence type="ECO:0000313" key="2">
    <source>
        <dbReference type="EMBL" id="KAH7298375.1"/>
    </source>
</evidence>
<sequence>MLQWMGGGRRRAKMTKHSIQARQHQFFEQRRQRLRLREGVDEPTLCKPCRPQEKTIYSLDIESLKNLSQLIQSDVRSQTVDARSQTKSTRALSQNALKADDIKRKTVHEEAADDHQNRHTYLSGSQPTSTLDVAVHMKATVGTQWTPTSAAAAAATAAAFIRPVDETLHKPCDVHIEGKGYKCMDNQDERQFNMQQILKQNKSGDNHLQQRPPSFRILDLINDSRNSKQSKETHYEDYAAYALEGLGNVADWTPKPVKAPHMKTRNRDEIPACNSKHKRRHVQSFNEEINKVGSPTIQYHNCFALIKDDAYECLTDKESFANSNRERCSKKYCKRKGHGSFREPCSGRMDVLYKLQNVGSSIRESQSRPLLKRNEFLYPDLPLEPSTTWCDESYGKCYESPESSNFSLSEMFPISEYRSISSRSADISYQMNDFNLCDDVLTAHNSLYTGDVLRNHQLKDSSDKNNGFDDSASSMVQLSPLFGKVPCEVQLNSPIQGVFSEASSGFEGLILETNPLKKEYQSPSFWRGELDVSEGDMSSHSDLSLSCLQDDKDLTFLNLERNDCAKFSKVQSSFLNIQFQSPVMAKRSINATQDFFSNDFSDRELSPEKDFRNAEDGVFQAHFQSPTSWEGKFDMTEKSVSNRSCYEDVSLSHSQNGGQRLLALLKNDNTEFKCGENSTGSSAIVC</sequence>
<keyword evidence="3" id="KW-1185">Reference proteome</keyword>
<dbReference type="Proteomes" id="UP000825935">
    <property type="component" value="Chromosome 25"/>
</dbReference>
<dbReference type="OrthoDB" id="1928572at2759"/>
<name>A0A8T2RS39_CERRI</name>
<feature type="region of interest" description="Disordered" evidence="1">
    <location>
        <begin position="1"/>
        <end position="23"/>
    </location>
</feature>